<dbReference type="SMART" id="SM00530">
    <property type="entry name" value="HTH_XRE"/>
    <property type="match status" value="1"/>
</dbReference>
<dbReference type="CDD" id="cd00093">
    <property type="entry name" value="HTH_XRE"/>
    <property type="match status" value="1"/>
</dbReference>
<dbReference type="PROSITE" id="PS50943">
    <property type="entry name" value="HTH_CROC1"/>
    <property type="match status" value="1"/>
</dbReference>
<dbReference type="Proteomes" id="UP000001225">
    <property type="component" value="Chromosome"/>
</dbReference>
<dbReference type="GO" id="GO:0003677">
    <property type="term" value="F:DNA binding"/>
    <property type="evidence" value="ECO:0007669"/>
    <property type="project" value="InterPro"/>
</dbReference>
<organism evidence="2 3">
    <name type="scientific">Bordetella petrii (strain ATCC BAA-461 / DSM 12804 / CCUG 43448 / CIP 107267 / Se-1111R)</name>
    <dbReference type="NCBI Taxonomy" id="340100"/>
    <lineage>
        <taxon>Bacteria</taxon>
        <taxon>Pseudomonadati</taxon>
        <taxon>Pseudomonadota</taxon>
        <taxon>Betaproteobacteria</taxon>
        <taxon>Burkholderiales</taxon>
        <taxon>Alcaligenaceae</taxon>
        <taxon>Bordetella</taxon>
    </lineage>
</organism>
<dbReference type="STRING" id="94624.Bpet2254"/>
<dbReference type="Pfam" id="PF01381">
    <property type="entry name" value="HTH_3"/>
    <property type="match status" value="1"/>
</dbReference>
<evidence type="ECO:0000313" key="3">
    <source>
        <dbReference type="Proteomes" id="UP000001225"/>
    </source>
</evidence>
<reference evidence="2 3" key="1">
    <citation type="journal article" date="2008" name="BMC Genomics">
        <title>The missing link: Bordetella petrii is endowed with both the metabolic versatility of environmental bacteria and virulence traits of pathogenic Bordetellae.</title>
        <authorList>
            <person name="Gross R."/>
            <person name="Guzman C.A."/>
            <person name="Sebaihia M."/>
            <person name="Martins Dos Santos V.A."/>
            <person name="Pieper D.H."/>
            <person name="Koebnik R."/>
            <person name="Lechner M."/>
            <person name="Bartels D."/>
            <person name="Buhrmester J."/>
            <person name="Choudhuri J.V."/>
            <person name="Ebensen T."/>
            <person name="Gaigalat L."/>
            <person name="Herrmann S."/>
            <person name="Khachane A.N."/>
            <person name="Larisch C."/>
            <person name="Link S."/>
            <person name="Linke B."/>
            <person name="Meyer F."/>
            <person name="Mormann S."/>
            <person name="Nakunst D."/>
            <person name="Rueckert C."/>
            <person name="Schneiker-Bekel S."/>
            <person name="Schulze K."/>
            <person name="Vorhoelter F.J."/>
            <person name="Yevsa T."/>
            <person name="Engle J.T."/>
            <person name="Goldman W.E."/>
            <person name="Puehler A."/>
            <person name="Goebel U.B."/>
            <person name="Goesmann A."/>
            <person name="Bloecker H."/>
            <person name="Kaiser O."/>
            <person name="Martinez-Arias R."/>
        </authorList>
    </citation>
    <scope>NUCLEOTIDE SEQUENCE [LARGE SCALE GENOMIC DNA]</scope>
    <source>
        <strain evidence="3">ATCC BAA-461 / DSM 12804 / CCUG 43448 / CIP 107267 / Se-1111R</strain>
    </source>
</reference>
<dbReference type="AlphaFoldDB" id="A9ILL3"/>
<dbReference type="SUPFAM" id="SSF47413">
    <property type="entry name" value="lambda repressor-like DNA-binding domains"/>
    <property type="match status" value="1"/>
</dbReference>
<name>A9ILL3_BORPD</name>
<dbReference type="InterPro" id="IPR010982">
    <property type="entry name" value="Lambda_DNA-bd_dom_sf"/>
</dbReference>
<sequence length="99" mass="10564">MKTLPAIAETLRNRLREQGMTQASLRDAAGIAQRTLTNVLSGEQDFKVSTLLALADRLGLEMILVPKGAAAAVDAGATVKPKVPTRIEVARRLAREAAE</sequence>
<dbReference type="KEGG" id="bpt:Bpet2254"/>
<evidence type="ECO:0000313" key="2">
    <source>
        <dbReference type="EMBL" id="CAP42597.1"/>
    </source>
</evidence>
<dbReference type="Gene3D" id="1.10.260.40">
    <property type="entry name" value="lambda repressor-like DNA-binding domains"/>
    <property type="match status" value="1"/>
</dbReference>
<feature type="domain" description="HTH cro/C1-type" evidence="1">
    <location>
        <begin position="11"/>
        <end position="65"/>
    </location>
</feature>
<evidence type="ECO:0000259" key="1">
    <source>
        <dbReference type="PROSITE" id="PS50943"/>
    </source>
</evidence>
<dbReference type="EMBL" id="AM902716">
    <property type="protein sequence ID" value="CAP42597.1"/>
    <property type="molecule type" value="Genomic_DNA"/>
</dbReference>
<protein>
    <submittedName>
        <fullName evidence="2">Predicted transcriptional regulator</fullName>
    </submittedName>
</protein>
<gene>
    <name evidence="2" type="ordered locus">Bpet2254</name>
</gene>
<dbReference type="InterPro" id="IPR001387">
    <property type="entry name" value="Cro/C1-type_HTH"/>
</dbReference>
<accession>A9ILL3</accession>
<proteinExistence type="predicted"/>
<keyword evidence="3" id="KW-1185">Reference proteome</keyword>